<feature type="compositionally biased region" description="Polar residues" evidence="1">
    <location>
        <begin position="863"/>
        <end position="875"/>
    </location>
</feature>
<organism evidence="2 3">
    <name type="scientific">Puccinia sorghi</name>
    <dbReference type="NCBI Taxonomy" id="27349"/>
    <lineage>
        <taxon>Eukaryota</taxon>
        <taxon>Fungi</taxon>
        <taxon>Dikarya</taxon>
        <taxon>Basidiomycota</taxon>
        <taxon>Pucciniomycotina</taxon>
        <taxon>Pucciniomycetes</taxon>
        <taxon>Pucciniales</taxon>
        <taxon>Pucciniaceae</taxon>
        <taxon>Puccinia</taxon>
    </lineage>
</organism>
<comment type="caution">
    <text evidence="2">The sequence shown here is derived from an EMBL/GenBank/DDBJ whole genome shotgun (WGS) entry which is preliminary data.</text>
</comment>
<dbReference type="AlphaFoldDB" id="A0A0L6V4Q5"/>
<keyword evidence="3" id="KW-1185">Reference proteome</keyword>
<accession>A0A0L6V4Q5</accession>
<evidence type="ECO:0000256" key="1">
    <source>
        <dbReference type="SAM" id="MobiDB-lite"/>
    </source>
</evidence>
<reference evidence="2 3" key="1">
    <citation type="submission" date="2015-08" db="EMBL/GenBank/DDBJ databases">
        <title>Next Generation Sequencing and Analysis of the Genome of Puccinia sorghi L Schw, the Causal Agent of Maize Common Rust.</title>
        <authorList>
            <person name="Rochi L."/>
            <person name="Burguener G."/>
            <person name="Darino M."/>
            <person name="Turjanski A."/>
            <person name="Kreff E."/>
            <person name="Dieguez M.J."/>
            <person name="Sacco F."/>
        </authorList>
    </citation>
    <scope>NUCLEOTIDE SEQUENCE [LARGE SCALE GENOMIC DNA]</scope>
    <source>
        <strain evidence="2 3">RO10H11247</strain>
    </source>
</reference>
<feature type="region of interest" description="Disordered" evidence="1">
    <location>
        <begin position="546"/>
        <end position="576"/>
    </location>
</feature>
<protein>
    <submittedName>
        <fullName evidence="2">Uncharacterized protein</fullName>
    </submittedName>
</protein>
<evidence type="ECO:0000313" key="3">
    <source>
        <dbReference type="Proteomes" id="UP000037035"/>
    </source>
</evidence>
<proteinExistence type="predicted"/>
<feature type="compositionally biased region" description="Basic residues" evidence="1">
    <location>
        <begin position="565"/>
        <end position="576"/>
    </location>
</feature>
<dbReference type="Proteomes" id="UP000037035">
    <property type="component" value="Unassembled WGS sequence"/>
</dbReference>
<feature type="region of interest" description="Disordered" evidence="1">
    <location>
        <begin position="853"/>
        <end position="875"/>
    </location>
</feature>
<evidence type="ECO:0000313" key="2">
    <source>
        <dbReference type="EMBL" id="KNZ55743.1"/>
    </source>
</evidence>
<dbReference type="VEuPathDB" id="FungiDB:VP01_2596g1"/>
<dbReference type="EMBL" id="LAVV01007497">
    <property type="protein sequence ID" value="KNZ55743.1"/>
    <property type="molecule type" value="Genomic_DNA"/>
</dbReference>
<name>A0A0L6V4Q5_9BASI</name>
<feature type="compositionally biased region" description="Basic and acidic residues" evidence="1">
    <location>
        <begin position="546"/>
        <end position="557"/>
    </location>
</feature>
<sequence length="875" mass="99725">MSKLHTILRASYNANKHGLRSTLTDTGLFGMHVVMDISRVVSKTPAPLIGGLCGCSVAFNVWPHEIEGCICPFNQCPHAKNGTSVTLVDMLIVQECFLLTAHLKPPPITYLHFLVWEPKFPSLPIFFVFFFSFDFTKQNIGGDDLNCPAYSVDGHDVPRLPTVHRISRMRATFETRLRPFRKSCESCGVDLSCKSFEKEIKKYSHFGFLYLSRHKVRISQKSPPGASRPLGALCVIKLASFTSVYDDTYLDSFAAALPVPRKQKHVHEQKLGQTDLVSGLASAGHRKKKHPPQKIIFNMIRFGAHHMYPHTEPLRLDSCNRHCCWQGRYLSHPREIPIDVSFGFDLENKVCKERNEGSWRSEEGFLRPSLHPPARPHIAQTLSNGPSHPIAANSNAAYNNRPCRHSSSVRMMQYCAAIHWRCLMVAPSSHHSAAGSYELVSLSSNVSELALNWPRIVCFLSTRMYTAEYQHERERGPSLPPDDGGRQLNYISACACFFRYYVCARRRGFHGDRLDAVLHPHYKSERVSLHDMGQKEKKKKEVWRHSQTDGHHEEAAHVRANPPLQKKKKKQRKRIGTRPDLIRDRLEYKYTLVGTLCFSGIRNTGVGPTLNPMMNRTLWWLWNRTILTAHQCVWMTLASTWTSMPGNPPPSLTPLWIGIAHTLTRIIVRSSSRGRLWWREGQRTMRTSIFSSIGEVHISLGQEPSKSLEAEKIISWPVYLSDQVDTEGRKLGIGAALEPFRGDARQRARDRPRLRTFSGLISSNGTEKKKVRNAKKKKKVCRSTIHVALKGQLSLLYSLLARKQEAVLYFKNKTKKRERERSKKMSYQRVSLSDPGDWWGCADFRVITTSQRTKDVSERLAKRNTQPLHPELGTT</sequence>
<gene>
    <name evidence="2" type="ORF">VP01_2596g1</name>
</gene>